<dbReference type="KEGG" id="ran:Riean_1514"/>
<dbReference type="GeneID" id="93718624"/>
<evidence type="ECO:0000313" key="3">
    <source>
        <dbReference type="Proteomes" id="UP000010093"/>
    </source>
</evidence>
<proteinExistence type="predicted"/>
<sequence>MKKIKIYSLGLFLCFIGQPFFSQSIDSDGDGVADIIDLDSDNDGIPDSIEKKFCNLPNNPTSSATGTGAYKGQLVFFDWSGATLNSTTGTISRSTTLNGVTYTATISGFTGNTSFVGNDIDAWAGNSGIAGLYNFGGAAFREGFYSKPEPLNPNRKASFNVTFTSSDPRIRFQIIPMDTETTFLDIERIIFRTNGTPFSFLEDNGAAYTITGVGTQTLVYTNTEQQRTASGRYGNALFASDATVLNVTMEWINGGKGGQGVAFAIRPYCDIDGDGLPNYLDLDSDSDGCPDAVEGADDVNMPHLATADMTVPFVARKWSIIANAKGKVSTTGTDIVSSQSSALGVPEIVNTAVNNSSSIQGVAHVDTMPVGQGLNNNAPYDASINDRCFCTLKNVNPSSTPLETKVGITALGRAGNTDVDNWPMSRAGGHIALESDTKGFTITRMSTTQIQAIANPVIGMMVYDTTENCLKAYVEIQASPSVVRGWKCMNKAGCPQGEMFNR</sequence>
<dbReference type="GO" id="GO:0005509">
    <property type="term" value="F:calcium ion binding"/>
    <property type="evidence" value="ECO:0007669"/>
    <property type="project" value="InterPro"/>
</dbReference>
<accession>E4TD12</accession>
<dbReference type="EMBL" id="CP003388">
    <property type="protein sequence ID" value="AFD56681.1"/>
    <property type="molecule type" value="Genomic_DNA"/>
</dbReference>
<dbReference type="HOGENOM" id="CLU_542762_0_0_10"/>
<organism evidence="2 3">
    <name type="scientific">Riemerella anatipestifer (strain ATCC 11845 / DSM 15868 / JCM 9532 / NCTC 11014)</name>
    <dbReference type="NCBI Taxonomy" id="693978"/>
    <lineage>
        <taxon>Bacteria</taxon>
        <taxon>Pseudomonadati</taxon>
        <taxon>Bacteroidota</taxon>
        <taxon>Flavobacteriia</taxon>
        <taxon>Flavobacteriales</taxon>
        <taxon>Weeksellaceae</taxon>
        <taxon>Riemerella</taxon>
    </lineage>
</organism>
<keyword evidence="1" id="KW-0732">Signal</keyword>
<dbReference type="AlphaFoldDB" id="E4TD12"/>
<evidence type="ECO:0000256" key="1">
    <source>
        <dbReference type="SAM" id="SignalP"/>
    </source>
</evidence>
<feature type="signal peptide" evidence="1">
    <location>
        <begin position="1"/>
        <end position="22"/>
    </location>
</feature>
<dbReference type="KEGG" id="rai:RA0C_1800"/>
<name>E4TD12_RIEAD</name>
<dbReference type="Gene3D" id="4.10.1080.10">
    <property type="entry name" value="TSP type-3 repeat"/>
    <property type="match status" value="1"/>
</dbReference>
<evidence type="ECO:0000313" key="2">
    <source>
        <dbReference type="EMBL" id="AFD56681.1"/>
    </source>
</evidence>
<reference evidence="2 3" key="1">
    <citation type="journal article" date="2012" name="J. Bacteriol.">
        <title>Complete genome sequence of Riemerella anatipestifer reference strain.</title>
        <authorList>
            <person name="Wang X."/>
            <person name="Zhu D."/>
            <person name="Wang M."/>
            <person name="Cheng A."/>
            <person name="Jia R."/>
            <person name="Zhou Y."/>
            <person name="Chen Z."/>
            <person name="Luo Q."/>
            <person name="Liu F."/>
            <person name="Wang Y."/>
            <person name="Chen X.Y."/>
        </authorList>
    </citation>
    <scope>NUCLEOTIDE SEQUENCE [LARGE SCALE GENOMIC DNA]</scope>
    <source>
        <strain evidence="3">DSM 15868</strain>
    </source>
</reference>
<dbReference type="RefSeq" id="WP_004916779.1">
    <property type="nucleotide sequence ID" value="NC_014738.1"/>
</dbReference>
<protein>
    <submittedName>
        <fullName evidence="2">Thrombospondin type 3 repeat-containing protein</fullName>
    </submittedName>
</protein>
<dbReference type="PATRIC" id="fig|693978.17.peg.1782"/>
<dbReference type="InterPro" id="IPR028974">
    <property type="entry name" value="TSP_type-3_rpt"/>
</dbReference>
<dbReference type="Proteomes" id="UP000010093">
    <property type="component" value="Chromosome"/>
</dbReference>
<feature type="chain" id="PRO_5003189654" evidence="1">
    <location>
        <begin position="23"/>
        <end position="502"/>
    </location>
</feature>
<gene>
    <name evidence="2" type="ORF">RA0C_1800</name>
</gene>
<dbReference type="SUPFAM" id="SSF103647">
    <property type="entry name" value="TSP type-3 repeat"/>
    <property type="match status" value="1"/>
</dbReference>